<proteinExistence type="predicted"/>
<keyword evidence="3" id="KW-1185">Reference proteome</keyword>
<accession>A0ABZ2A617</accession>
<dbReference type="EMBL" id="CP109495">
    <property type="protein sequence ID" value="WUX54127.1"/>
    <property type="molecule type" value="Genomic_DNA"/>
</dbReference>
<protein>
    <recommendedName>
        <fullName evidence="4">Transmembrane protein</fullName>
    </recommendedName>
</protein>
<keyword evidence="1" id="KW-1133">Transmembrane helix</keyword>
<organism evidence="2 3">
    <name type="scientific">Streptomyces niveus</name>
    <name type="common">Streptomyces spheroides</name>
    <dbReference type="NCBI Taxonomy" id="193462"/>
    <lineage>
        <taxon>Bacteria</taxon>
        <taxon>Bacillati</taxon>
        <taxon>Actinomycetota</taxon>
        <taxon>Actinomycetes</taxon>
        <taxon>Kitasatosporales</taxon>
        <taxon>Streptomycetaceae</taxon>
        <taxon>Streptomyces</taxon>
    </lineage>
</organism>
<dbReference type="Proteomes" id="UP001432209">
    <property type="component" value="Chromosome"/>
</dbReference>
<evidence type="ECO:0000313" key="2">
    <source>
        <dbReference type="EMBL" id="WUX54127.1"/>
    </source>
</evidence>
<reference evidence="2" key="1">
    <citation type="submission" date="2022-10" db="EMBL/GenBank/DDBJ databases">
        <title>The complete genomes of actinobacterial strains from the NBC collection.</title>
        <authorList>
            <person name="Joergensen T.S."/>
            <person name="Alvarez Arevalo M."/>
            <person name="Sterndorff E.B."/>
            <person name="Faurdal D."/>
            <person name="Vuksanovic O."/>
            <person name="Mourched A.-S."/>
            <person name="Charusanti P."/>
            <person name="Shaw S."/>
            <person name="Blin K."/>
            <person name="Weber T."/>
        </authorList>
    </citation>
    <scope>NUCLEOTIDE SEQUENCE</scope>
    <source>
        <strain evidence="2">NBC_01432</strain>
    </source>
</reference>
<name>A0ABZ2A617_STRNV</name>
<keyword evidence="1" id="KW-0472">Membrane</keyword>
<evidence type="ECO:0008006" key="4">
    <source>
        <dbReference type="Google" id="ProtNLM"/>
    </source>
</evidence>
<dbReference type="RefSeq" id="WP_329077745.1">
    <property type="nucleotide sequence ID" value="NZ_CP109495.1"/>
</dbReference>
<feature type="transmembrane region" description="Helical" evidence="1">
    <location>
        <begin position="21"/>
        <end position="40"/>
    </location>
</feature>
<evidence type="ECO:0000256" key="1">
    <source>
        <dbReference type="SAM" id="Phobius"/>
    </source>
</evidence>
<gene>
    <name evidence="2" type="ORF">OG442_22655</name>
</gene>
<feature type="transmembrane region" description="Helical" evidence="1">
    <location>
        <begin position="83"/>
        <end position="101"/>
    </location>
</feature>
<evidence type="ECO:0000313" key="3">
    <source>
        <dbReference type="Proteomes" id="UP001432209"/>
    </source>
</evidence>
<sequence length="136" mass="15101">MQWPARQEFERRAGRQQSWGVGLMAVSAALFLWLGYLLLIPFTVHHYNDEIACEAPVFYSGESTSYSEGAAGRCSAERDWPELLGVGFLAVPPAVVGAALFTSGSARRRASAHVFQILETQDSEERARKKMTRPKP</sequence>
<keyword evidence="1" id="KW-0812">Transmembrane</keyword>